<feature type="transmembrane region" description="Helical" evidence="1">
    <location>
        <begin position="33"/>
        <end position="54"/>
    </location>
</feature>
<name>I6ZIF2_MYCWM</name>
<dbReference type="EMBL" id="CP003703">
    <property type="protein sequence ID" value="AFN64955.1"/>
    <property type="molecule type" value="Genomic_DNA"/>
</dbReference>
<keyword evidence="1" id="KW-1133">Transmembrane helix</keyword>
<dbReference type="PATRIC" id="fig|1197325.3.peg.169"/>
<reference evidence="2 3" key="1">
    <citation type="journal article" date="2012" name="J. Bacteriol.">
        <title>Complete genome sequence of Mycoplasma wenyonii strain Massachusetts.</title>
        <authorList>
            <person name="Dos Santos A.P."/>
            <person name="Guimaraes A.M."/>
            <person name="do Nascimento N.C."/>
            <person name="Sanmiguel P.J."/>
            <person name="Messick J.B."/>
        </authorList>
    </citation>
    <scope>NUCLEOTIDE SEQUENCE [LARGE SCALE GENOMIC DNA]</scope>
    <source>
        <strain evidence="2 3">Massachusetts</strain>
    </source>
</reference>
<protein>
    <submittedName>
        <fullName evidence="2">Uncharacterized protein</fullName>
    </submittedName>
</protein>
<sequence>MKYFQSGLVCAFILFSLYLILWLIAFKTQKEGCIYGALAGTMVFGLATIIYLSIYEFCVSFDVLYSKNKEQLVHNFLERVSGKKLKIVND</sequence>
<keyword evidence="1" id="KW-0812">Transmembrane</keyword>
<organism evidence="2 3">
    <name type="scientific">Mycoplasma wenyonii (strain Massachusetts)</name>
    <name type="common">Eperythrozoon wenyonii</name>
    <dbReference type="NCBI Taxonomy" id="1197325"/>
    <lineage>
        <taxon>Bacteria</taxon>
        <taxon>Bacillati</taxon>
        <taxon>Mycoplasmatota</taxon>
        <taxon>Mollicutes</taxon>
        <taxon>Mycoplasmataceae</taxon>
        <taxon>Mycoplasma</taxon>
    </lineage>
</organism>
<evidence type="ECO:0000313" key="3">
    <source>
        <dbReference type="Proteomes" id="UP000009005"/>
    </source>
</evidence>
<evidence type="ECO:0000313" key="2">
    <source>
        <dbReference type="EMBL" id="AFN64955.1"/>
    </source>
</evidence>
<dbReference type="AlphaFoldDB" id="I6ZIF2"/>
<dbReference type="STRING" id="1197325.WEN_00760"/>
<gene>
    <name evidence="2" type="ordered locus">WEN_00760</name>
</gene>
<evidence type="ECO:0000256" key="1">
    <source>
        <dbReference type="SAM" id="Phobius"/>
    </source>
</evidence>
<dbReference type="HOGENOM" id="CLU_140865_0_0_14"/>
<dbReference type="Proteomes" id="UP000009005">
    <property type="component" value="Chromosome"/>
</dbReference>
<dbReference type="KEGG" id="mwe:WEN_00760"/>
<keyword evidence="3" id="KW-1185">Reference proteome</keyword>
<keyword evidence="1" id="KW-0472">Membrane</keyword>
<proteinExistence type="predicted"/>
<feature type="transmembrane region" description="Helical" evidence="1">
    <location>
        <begin position="6"/>
        <end position="26"/>
    </location>
</feature>
<accession>I6ZIF2</accession>